<proteinExistence type="inferred from homology"/>
<dbReference type="FunFam" id="3.40.50.300:FF:000425">
    <property type="entry name" value="Probable ABC transporter, ATP-binding subunit"/>
    <property type="match status" value="1"/>
</dbReference>
<dbReference type="GO" id="GO:0043190">
    <property type="term" value="C:ATP-binding cassette (ABC) transporter complex"/>
    <property type="evidence" value="ECO:0007669"/>
    <property type="project" value="InterPro"/>
</dbReference>
<dbReference type="InterPro" id="IPR003439">
    <property type="entry name" value="ABC_transporter-like_ATP-bd"/>
</dbReference>
<dbReference type="GO" id="GO:0015697">
    <property type="term" value="P:quaternary ammonium group transport"/>
    <property type="evidence" value="ECO:0007669"/>
    <property type="project" value="UniProtKB-ARBA"/>
</dbReference>
<evidence type="ECO:0000313" key="6">
    <source>
        <dbReference type="EMBL" id="TNB46229.1"/>
    </source>
</evidence>
<dbReference type="SUPFAM" id="SSF52540">
    <property type="entry name" value="P-loop containing nucleoside triphosphate hydrolases"/>
    <property type="match status" value="1"/>
</dbReference>
<keyword evidence="3" id="KW-0547">Nucleotide-binding</keyword>
<evidence type="ECO:0000256" key="4">
    <source>
        <dbReference type="ARBA" id="ARBA00022840"/>
    </source>
</evidence>
<dbReference type="GO" id="GO:0005524">
    <property type="term" value="F:ATP binding"/>
    <property type="evidence" value="ECO:0007669"/>
    <property type="project" value="UniProtKB-KW"/>
</dbReference>
<comment type="caution">
    <text evidence="6">The sequence shown here is derived from an EMBL/GenBank/DDBJ whole genome shotgun (WGS) entry which is preliminary data.</text>
</comment>
<protein>
    <submittedName>
        <fullName evidence="6">ABC transporter ATP-binding protein</fullName>
    </submittedName>
</protein>
<dbReference type="SMART" id="SM00382">
    <property type="entry name" value="AAA"/>
    <property type="match status" value="1"/>
</dbReference>
<dbReference type="InterPro" id="IPR027417">
    <property type="entry name" value="P-loop_NTPase"/>
</dbReference>
<dbReference type="PANTHER" id="PTHR42781">
    <property type="entry name" value="SPERMIDINE/PUTRESCINE IMPORT ATP-BINDING PROTEIN POTA"/>
    <property type="match status" value="1"/>
</dbReference>
<accession>A0A5C4JNR2</accession>
<dbReference type="Pfam" id="PF08402">
    <property type="entry name" value="TOBE_2"/>
    <property type="match status" value="1"/>
</dbReference>
<evidence type="ECO:0000256" key="3">
    <source>
        <dbReference type="ARBA" id="ARBA00022741"/>
    </source>
</evidence>
<dbReference type="SUPFAM" id="SSF50331">
    <property type="entry name" value="MOP-like"/>
    <property type="match status" value="1"/>
</dbReference>
<dbReference type="Pfam" id="PF00005">
    <property type="entry name" value="ABC_tran"/>
    <property type="match status" value="1"/>
</dbReference>
<evidence type="ECO:0000313" key="7">
    <source>
        <dbReference type="Proteomes" id="UP000307874"/>
    </source>
</evidence>
<dbReference type="GO" id="GO:0022857">
    <property type="term" value="F:transmembrane transporter activity"/>
    <property type="evidence" value="ECO:0007669"/>
    <property type="project" value="InterPro"/>
</dbReference>
<dbReference type="InterPro" id="IPR050093">
    <property type="entry name" value="ABC_SmlMolc_Importer"/>
</dbReference>
<keyword evidence="4 6" id="KW-0067">ATP-binding</keyword>
<dbReference type="PROSITE" id="PS50893">
    <property type="entry name" value="ABC_TRANSPORTER_2"/>
    <property type="match status" value="1"/>
</dbReference>
<dbReference type="InterPro" id="IPR017871">
    <property type="entry name" value="ABC_transporter-like_CS"/>
</dbReference>
<evidence type="ECO:0000256" key="2">
    <source>
        <dbReference type="ARBA" id="ARBA00022448"/>
    </source>
</evidence>
<reference evidence="6 7" key="1">
    <citation type="submission" date="2019-06" db="EMBL/GenBank/DDBJ databases">
        <title>Martelella lutilitoris sp. nov., isolated from a tidal mudflat.</title>
        <authorList>
            <person name="Kim Y.-J."/>
        </authorList>
    </citation>
    <scope>NUCLEOTIDE SEQUENCE [LARGE SCALE GENOMIC DNA]</scope>
    <source>
        <strain evidence="6 7">GH2-6</strain>
    </source>
</reference>
<dbReference type="PROSITE" id="PS00211">
    <property type="entry name" value="ABC_TRANSPORTER_1"/>
    <property type="match status" value="1"/>
</dbReference>
<name>A0A5C4JNR2_9HYPH</name>
<dbReference type="Proteomes" id="UP000307874">
    <property type="component" value="Unassembled WGS sequence"/>
</dbReference>
<evidence type="ECO:0000259" key="5">
    <source>
        <dbReference type="PROSITE" id="PS50893"/>
    </source>
</evidence>
<dbReference type="InterPro" id="IPR003593">
    <property type="entry name" value="AAA+_ATPase"/>
</dbReference>
<keyword evidence="2" id="KW-0813">Transport</keyword>
<dbReference type="Gene3D" id="2.40.50.100">
    <property type="match status" value="1"/>
</dbReference>
<keyword evidence="7" id="KW-1185">Reference proteome</keyword>
<dbReference type="RefSeq" id="WP_138750045.1">
    <property type="nucleotide sequence ID" value="NZ_VCLB01000011.1"/>
</dbReference>
<dbReference type="InterPro" id="IPR008995">
    <property type="entry name" value="Mo/tungstate-bd_C_term_dom"/>
</dbReference>
<gene>
    <name evidence="6" type="ORF">FF124_18940</name>
</gene>
<dbReference type="OrthoDB" id="9802264at2"/>
<sequence length="360" mass="39429">MSELTIEHLAKAYGDSRVVENLNLHIEEGELVALLGPSGCGKSTTLRMIAGFVKPTEGRILLGGEDIARLPPYRRDTGMVFQSYALFPHMSVAANVGFGLEMRKIGRAERDERIKKALSMVRLDHLAERMPRQLSGGQQQRVALARALAINPKMLLLDEPLSNLDAKLRGEVQHEIRNLQQRLGLTTLMVTHDQDEALTMADRLAMMEGGVVRQIGTPQEIYDTPDDVYVAGFIGRCNLIAGRRKAPGLFVSDSGTELRCNVTTDAGAEAVMFALRPEKIKLAPADQAPLADDQARRNARITGMAYLGAQTEFELDLEGTPLVAVMPTPSRNTPLAALRPGGDVSVTWQTEDARLLPQRS</sequence>
<dbReference type="GO" id="GO:0016887">
    <property type="term" value="F:ATP hydrolysis activity"/>
    <property type="evidence" value="ECO:0007669"/>
    <property type="project" value="InterPro"/>
</dbReference>
<feature type="domain" description="ABC transporter" evidence="5">
    <location>
        <begin position="4"/>
        <end position="234"/>
    </location>
</feature>
<dbReference type="EMBL" id="VCLB01000011">
    <property type="protein sequence ID" value="TNB46229.1"/>
    <property type="molecule type" value="Genomic_DNA"/>
</dbReference>
<dbReference type="AlphaFoldDB" id="A0A5C4JNR2"/>
<dbReference type="InterPro" id="IPR013611">
    <property type="entry name" value="Transp-assoc_OB_typ2"/>
</dbReference>
<dbReference type="PANTHER" id="PTHR42781:SF4">
    <property type="entry name" value="SPERMIDINE_PUTRESCINE IMPORT ATP-BINDING PROTEIN POTA"/>
    <property type="match status" value="1"/>
</dbReference>
<comment type="similarity">
    <text evidence="1">Belongs to the ABC transporter superfamily.</text>
</comment>
<dbReference type="Gene3D" id="3.40.50.300">
    <property type="entry name" value="P-loop containing nucleotide triphosphate hydrolases"/>
    <property type="match status" value="1"/>
</dbReference>
<evidence type="ECO:0000256" key="1">
    <source>
        <dbReference type="ARBA" id="ARBA00005417"/>
    </source>
</evidence>
<organism evidence="6 7">
    <name type="scientific">Martelella lutilitoris</name>
    <dbReference type="NCBI Taxonomy" id="2583532"/>
    <lineage>
        <taxon>Bacteria</taxon>
        <taxon>Pseudomonadati</taxon>
        <taxon>Pseudomonadota</taxon>
        <taxon>Alphaproteobacteria</taxon>
        <taxon>Hyphomicrobiales</taxon>
        <taxon>Aurantimonadaceae</taxon>
        <taxon>Martelella</taxon>
    </lineage>
</organism>